<evidence type="ECO:0000313" key="2">
    <source>
        <dbReference type="Proteomes" id="UP001285441"/>
    </source>
</evidence>
<evidence type="ECO:0000313" key="1">
    <source>
        <dbReference type="EMBL" id="KAK3374538.1"/>
    </source>
</evidence>
<dbReference type="EMBL" id="JAULSW010000007">
    <property type="protein sequence ID" value="KAK3374538.1"/>
    <property type="molecule type" value="Genomic_DNA"/>
</dbReference>
<protein>
    <submittedName>
        <fullName evidence="1">Uncharacterized protein</fullName>
    </submittedName>
</protein>
<keyword evidence="2" id="KW-1185">Reference proteome</keyword>
<sequence length="246" mass="28731">MVPAVFSSKWFLVIQRTTFLRAEIKFFSSMAFEASRRRELQPHKNMDDPMNLAQMGPQTRRRLETFETKLGDVIAMLHEIHAVQEFTRMHQAFNPKHYNLEMQIHGNFSRATDLQHVPGHDRQFETGVLQSTEAHPRPLSEKTGYACMCHIRQKRRQYMRSFKLPVFEHLVGILRMPHHKVEKRCDVPTCHSTRSPQSIWRLGLAYTPRKNPLRLQPLNMYGFLHGTNSILSNSLFFLSDCSSPSL</sequence>
<proteinExistence type="predicted"/>
<gene>
    <name evidence="1" type="ORF">B0H63DRAFT_252840</name>
</gene>
<reference evidence="1" key="1">
    <citation type="journal article" date="2023" name="Mol. Phylogenet. Evol.">
        <title>Genome-scale phylogeny and comparative genomics of the fungal order Sordariales.</title>
        <authorList>
            <person name="Hensen N."/>
            <person name="Bonometti L."/>
            <person name="Westerberg I."/>
            <person name="Brannstrom I.O."/>
            <person name="Guillou S."/>
            <person name="Cros-Aarteil S."/>
            <person name="Calhoun S."/>
            <person name="Haridas S."/>
            <person name="Kuo A."/>
            <person name="Mondo S."/>
            <person name="Pangilinan J."/>
            <person name="Riley R."/>
            <person name="LaButti K."/>
            <person name="Andreopoulos B."/>
            <person name="Lipzen A."/>
            <person name="Chen C."/>
            <person name="Yan M."/>
            <person name="Daum C."/>
            <person name="Ng V."/>
            <person name="Clum A."/>
            <person name="Steindorff A."/>
            <person name="Ohm R.A."/>
            <person name="Martin F."/>
            <person name="Silar P."/>
            <person name="Natvig D.O."/>
            <person name="Lalanne C."/>
            <person name="Gautier V."/>
            <person name="Ament-Velasquez S.L."/>
            <person name="Kruys A."/>
            <person name="Hutchinson M.I."/>
            <person name="Powell A.J."/>
            <person name="Barry K."/>
            <person name="Miller A.N."/>
            <person name="Grigoriev I.V."/>
            <person name="Debuchy R."/>
            <person name="Gladieux P."/>
            <person name="Hiltunen Thoren M."/>
            <person name="Johannesson H."/>
        </authorList>
    </citation>
    <scope>NUCLEOTIDE SEQUENCE</scope>
    <source>
        <strain evidence="1">CBS 232.78</strain>
    </source>
</reference>
<reference evidence="1" key="2">
    <citation type="submission" date="2023-06" db="EMBL/GenBank/DDBJ databases">
        <authorList>
            <consortium name="Lawrence Berkeley National Laboratory"/>
            <person name="Haridas S."/>
            <person name="Hensen N."/>
            <person name="Bonometti L."/>
            <person name="Westerberg I."/>
            <person name="Brannstrom I.O."/>
            <person name="Guillou S."/>
            <person name="Cros-Aarteil S."/>
            <person name="Calhoun S."/>
            <person name="Kuo A."/>
            <person name="Mondo S."/>
            <person name="Pangilinan J."/>
            <person name="Riley R."/>
            <person name="LaButti K."/>
            <person name="Andreopoulos B."/>
            <person name="Lipzen A."/>
            <person name="Chen C."/>
            <person name="Yanf M."/>
            <person name="Daum C."/>
            <person name="Ng V."/>
            <person name="Clum A."/>
            <person name="Steindorff A."/>
            <person name="Ohm R."/>
            <person name="Martin F."/>
            <person name="Silar P."/>
            <person name="Natvig D."/>
            <person name="Lalanne C."/>
            <person name="Gautier V."/>
            <person name="Ament-velasquez S.L."/>
            <person name="Kruys A."/>
            <person name="Hutchinson M.I."/>
            <person name="Powell A.J."/>
            <person name="Barry K."/>
            <person name="Miller A.N."/>
            <person name="Grigoriev I.V."/>
            <person name="Debuchy R."/>
            <person name="Gladieux P."/>
            <person name="Thoren M.H."/>
            <person name="Johannesson H."/>
        </authorList>
    </citation>
    <scope>NUCLEOTIDE SEQUENCE</scope>
    <source>
        <strain evidence="1">CBS 232.78</strain>
    </source>
</reference>
<comment type="caution">
    <text evidence="1">The sequence shown here is derived from an EMBL/GenBank/DDBJ whole genome shotgun (WGS) entry which is preliminary data.</text>
</comment>
<accession>A0AAE0KD51</accession>
<organism evidence="1 2">
    <name type="scientific">Podospora didyma</name>
    <dbReference type="NCBI Taxonomy" id="330526"/>
    <lineage>
        <taxon>Eukaryota</taxon>
        <taxon>Fungi</taxon>
        <taxon>Dikarya</taxon>
        <taxon>Ascomycota</taxon>
        <taxon>Pezizomycotina</taxon>
        <taxon>Sordariomycetes</taxon>
        <taxon>Sordariomycetidae</taxon>
        <taxon>Sordariales</taxon>
        <taxon>Podosporaceae</taxon>
        <taxon>Podospora</taxon>
    </lineage>
</organism>
<dbReference type="AlphaFoldDB" id="A0AAE0KD51"/>
<dbReference type="Proteomes" id="UP001285441">
    <property type="component" value="Unassembled WGS sequence"/>
</dbReference>
<name>A0AAE0KD51_9PEZI</name>